<accession>A0ABS2SP73</accession>
<keyword evidence="2" id="KW-1185">Reference proteome</keyword>
<evidence type="ECO:0000313" key="1">
    <source>
        <dbReference type="EMBL" id="MBM7837310.1"/>
    </source>
</evidence>
<dbReference type="Proteomes" id="UP001179280">
    <property type="component" value="Unassembled WGS sequence"/>
</dbReference>
<reference evidence="1" key="1">
    <citation type="submission" date="2021-01" db="EMBL/GenBank/DDBJ databases">
        <title>Genomic Encyclopedia of Type Strains, Phase IV (KMG-IV): sequencing the most valuable type-strain genomes for metagenomic binning, comparative biology and taxonomic classification.</title>
        <authorList>
            <person name="Goeker M."/>
        </authorList>
    </citation>
    <scope>NUCLEOTIDE SEQUENCE</scope>
    <source>
        <strain evidence="1">DSM 21943</strain>
    </source>
</reference>
<protein>
    <recommendedName>
        <fullName evidence="3">CopG family transcriptional regulator</fullName>
    </recommendedName>
</protein>
<evidence type="ECO:0000313" key="2">
    <source>
        <dbReference type="Proteomes" id="UP001179280"/>
    </source>
</evidence>
<comment type="caution">
    <text evidence="1">The sequence shown here is derived from an EMBL/GenBank/DDBJ whole genome shotgun (WGS) entry which is preliminary data.</text>
</comment>
<gene>
    <name evidence="1" type="ORF">JOC54_000541</name>
</gene>
<organism evidence="1 2">
    <name type="scientific">Shouchella xiaoxiensis</name>
    <dbReference type="NCBI Taxonomy" id="766895"/>
    <lineage>
        <taxon>Bacteria</taxon>
        <taxon>Bacillati</taxon>
        <taxon>Bacillota</taxon>
        <taxon>Bacilli</taxon>
        <taxon>Bacillales</taxon>
        <taxon>Bacillaceae</taxon>
        <taxon>Shouchella</taxon>
    </lineage>
</organism>
<proteinExistence type="predicted"/>
<sequence length="45" mass="5166">MPRIPKLIKFPEDVVVNIKKFQSENEISTFSKAVYTLINKGLKSN</sequence>
<evidence type="ECO:0008006" key="3">
    <source>
        <dbReference type="Google" id="ProtNLM"/>
    </source>
</evidence>
<name>A0ABS2SP73_9BACI</name>
<dbReference type="EMBL" id="JAFBCV010000001">
    <property type="protein sequence ID" value="MBM7837310.1"/>
    <property type="molecule type" value="Genomic_DNA"/>
</dbReference>